<sequence>MLESSAATPETTTPRRATWFECFGDLVFAAAVGQITHRVGAHPDAGSVAAAAGLFVPLWWAWVLYAVHANRADRDTPAHRLLTSFGLTGIVGMAVFAGAVGQSRGVDAGFVLAYLVARAGVALLYAWDSQRNPALKDVFRSFTLGSAVSAVCWLGGLAFDARPLRYGAWALAMLMELALPLVVTRRLARVEQETDHLRERFGLFTIVILGESVLGFTNGLAVVHTAGWAAVTAAAAFALTVGLWWSYFNGSGMRPGTHAELARTGKLLHLYTFGHLPLLLGLALTGASMGIAVTGGGSHPNATAADCIVGGVIVYLVSVALTRAAFTGIREPVVVIRLLTAVLAAALLPFATHIPVAGLLTVLAALVIGSVIVETPAQRRRLAGSD</sequence>
<feature type="transmembrane region" description="Helical" evidence="1">
    <location>
        <begin position="165"/>
        <end position="183"/>
    </location>
</feature>
<keyword evidence="3" id="KW-1185">Reference proteome</keyword>
<dbReference type="PANTHER" id="PTHR36840">
    <property type="entry name" value="BLL5714 PROTEIN"/>
    <property type="match status" value="1"/>
</dbReference>
<feature type="transmembrane region" description="Helical" evidence="1">
    <location>
        <begin position="81"/>
        <end position="102"/>
    </location>
</feature>
<keyword evidence="1" id="KW-0472">Membrane</keyword>
<proteinExistence type="predicted"/>
<dbReference type="AlphaFoldDB" id="A0A6I3KUT6"/>
<evidence type="ECO:0000313" key="2">
    <source>
        <dbReference type="EMBL" id="MTE12205.1"/>
    </source>
</evidence>
<dbReference type="EMBL" id="WMBB01000002">
    <property type="protein sequence ID" value="MTE12205.1"/>
    <property type="molecule type" value="Genomic_DNA"/>
</dbReference>
<reference evidence="2 3" key="1">
    <citation type="submission" date="2019-11" db="EMBL/GenBank/DDBJ databases">
        <title>Nocardia sp. nov. CT2-14 isolated from soil.</title>
        <authorList>
            <person name="Kanchanasin P."/>
            <person name="Tanasupawat S."/>
            <person name="Yuki M."/>
            <person name="Kudo T."/>
        </authorList>
    </citation>
    <scope>NUCLEOTIDE SEQUENCE [LARGE SCALE GENOMIC DNA]</scope>
    <source>
        <strain evidence="2 3">CT2-14</strain>
    </source>
</reference>
<dbReference type="RefSeq" id="WP_154786659.1">
    <property type="nucleotide sequence ID" value="NZ_WMBB01000002.1"/>
</dbReference>
<dbReference type="Proteomes" id="UP000432464">
    <property type="component" value="Unassembled WGS sequence"/>
</dbReference>
<feature type="transmembrane region" description="Helical" evidence="1">
    <location>
        <begin position="303"/>
        <end position="321"/>
    </location>
</feature>
<keyword evidence="1" id="KW-1133">Transmembrane helix</keyword>
<evidence type="ECO:0008006" key="4">
    <source>
        <dbReference type="Google" id="ProtNLM"/>
    </source>
</evidence>
<organism evidence="2 3">
    <name type="scientific">Nocardia aurantiaca</name>
    <dbReference type="NCBI Taxonomy" id="2675850"/>
    <lineage>
        <taxon>Bacteria</taxon>
        <taxon>Bacillati</taxon>
        <taxon>Actinomycetota</taxon>
        <taxon>Actinomycetes</taxon>
        <taxon>Mycobacteriales</taxon>
        <taxon>Nocardiaceae</taxon>
        <taxon>Nocardia</taxon>
    </lineage>
</organism>
<feature type="transmembrane region" description="Helical" evidence="1">
    <location>
        <begin position="268"/>
        <end position="291"/>
    </location>
</feature>
<dbReference type="PANTHER" id="PTHR36840:SF1">
    <property type="entry name" value="BLL5714 PROTEIN"/>
    <property type="match status" value="1"/>
</dbReference>
<accession>A0A6I3KUT6</accession>
<feature type="transmembrane region" description="Helical" evidence="1">
    <location>
        <begin position="356"/>
        <end position="373"/>
    </location>
</feature>
<comment type="caution">
    <text evidence="2">The sequence shown here is derived from an EMBL/GenBank/DDBJ whole genome shotgun (WGS) entry which is preliminary data.</text>
</comment>
<evidence type="ECO:0000313" key="3">
    <source>
        <dbReference type="Proteomes" id="UP000432464"/>
    </source>
</evidence>
<feature type="transmembrane region" description="Helical" evidence="1">
    <location>
        <begin position="108"/>
        <end position="127"/>
    </location>
</feature>
<feature type="transmembrane region" description="Helical" evidence="1">
    <location>
        <begin position="333"/>
        <end position="350"/>
    </location>
</feature>
<feature type="transmembrane region" description="Helical" evidence="1">
    <location>
        <begin position="139"/>
        <end position="159"/>
    </location>
</feature>
<feature type="transmembrane region" description="Helical" evidence="1">
    <location>
        <begin position="228"/>
        <end position="247"/>
    </location>
</feature>
<protein>
    <recommendedName>
        <fullName evidence="4">Low temperature requirement protein A</fullName>
    </recommendedName>
</protein>
<feature type="transmembrane region" description="Helical" evidence="1">
    <location>
        <begin position="203"/>
        <end position="222"/>
    </location>
</feature>
<dbReference type="InterPro" id="IPR010640">
    <property type="entry name" value="Low_temperature_requirement_A"/>
</dbReference>
<name>A0A6I3KUT6_9NOCA</name>
<feature type="transmembrane region" description="Helical" evidence="1">
    <location>
        <begin position="48"/>
        <end position="69"/>
    </location>
</feature>
<keyword evidence="1" id="KW-0812">Transmembrane</keyword>
<dbReference type="Pfam" id="PF06772">
    <property type="entry name" value="LtrA"/>
    <property type="match status" value="1"/>
</dbReference>
<evidence type="ECO:0000256" key="1">
    <source>
        <dbReference type="SAM" id="Phobius"/>
    </source>
</evidence>
<gene>
    <name evidence="2" type="ORF">GLP40_05320</name>
</gene>